<proteinExistence type="predicted"/>
<feature type="chain" id="PRO_5045405138" evidence="1">
    <location>
        <begin position="32"/>
        <end position="293"/>
    </location>
</feature>
<dbReference type="RefSeq" id="WP_243921071.1">
    <property type="nucleotide sequence ID" value="NZ_JALHLG010000014.1"/>
</dbReference>
<keyword evidence="4" id="KW-1185">Reference proteome</keyword>
<comment type="caution">
    <text evidence="3">The sequence shown here is derived from an EMBL/GenBank/DDBJ whole genome shotgun (WGS) entry which is preliminary data.</text>
</comment>
<name>A0ABT0BQV3_9SPHN</name>
<evidence type="ECO:0000256" key="1">
    <source>
        <dbReference type="SAM" id="SignalP"/>
    </source>
</evidence>
<dbReference type="Pfam" id="PF03544">
    <property type="entry name" value="TonB_C"/>
    <property type="match status" value="1"/>
</dbReference>
<protein>
    <submittedName>
        <fullName evidence="3">Energy transducer TonB</fullName>
    </submittedName>
</protein>
<evidence type="ECO:0000259" key="2">
    <source>
        <dbReference type="Pfam" id="PF03544"/>
    </source>
</evidence>
<evidence type="ECO:0000313" key="4">
    <source>
        <dbReference type="Proteomes" id="UP001202281"/>
    </source>
</evidence>
<accession>A0ABT0BQV3</accession>
<evidence type="ECO:0000313" key="3">
    <source>
        <dbReference type="EMBL" id="MCJ2187421.1"/>
    </source>
</evidence>
<reference evidence="3 4" key="1">
    <citation type="submission" date="2022-04" db="EMBL/GenBank/DDBJ databases">
        <title>Identification of a novel bacterium isolated from mangrove sediments.</title>
        <authorList>
            <person name="Pan X."/>
        </authorList>
    </citation>
    <scope>NUCLEOTIDE SEQUENCE [LARGE SCALE GENOMIC DNA]</scope>
    <source>
        <strain evidence="3 4">B2638</strain>
    </source>
</reference>
<feature type="domain" description="TonB C-terminal" evidence="2">
    <location>
        <begin position="213"/>
        <end position="288"/>
    </location>
</feature>
<dbReference type="Gene3D" id="3.30.1150.10">
    <property type="match status" value="1"/>
</dbReference>
<dbReference type="EMBL" id="JALHLG010000014">
    <property type="protein sequence ID" value="MCJ2187421.1"/>
    <property type="molecule type" value="Genomic_DNA"/>
</dbReference>
<keyword evidence="1" id="KW-0732">Signal</keyword>
<sequence>MSWPNRPILRSNGPVTGILFLFLLIATSAFAGTAHAKAKSFTLDPASGWVVKWSQTSCILARKFGTGSKPFLLSLKAYAPGYQFEVTLAGAQTWGYRKGGLLVAYGDSEPQAIGPPQNGHMNTYGPAVIFTSTLPNWKAYPDTEFENGLQRIAISTVRRKLILNTGPMAKALSALRQCTDNLIVLRGFDPEVQNALSRRIKPIDPSRWIDPIQKEFPPELFAMARNATVHILVRVDEKGMPTRCDTVQTFDNTDFDVRACGIILDKARFHPALDRNGQPVASYYANFIAYHQK</sequence>
<organism evidence="3 4">
    <name type="scientific">Novosphingobium beihaiensis</name>
    <dbReference type="NCBI Taxonomy" id="2930389"/>
    <lineage>
        <taxon>Bacteria</taxon>
        <taxon>Pseudomonadati</taxon>
        <taxon>Pseudomonadota</taxon>
        <taxon>Alphaproteobacteria</taxon>
        <taxon>Sphingomonadales</taxon>
        <taxon>Sphingomonadaceae</taxon>
        <taxon>Novosphingobium</taxon>
    </lineage>
</organism>
<gene>
    <name evidence="3" type="ORF">MTR66_11435</name>
</gene>
<dbReference type="Proteomes" id="UP001202281">
    <property type="component" value="Unassembled WGS sequence"/>
</dbReference>
<feature type="signal peptide" evidence="1">
    <location>
        <begin position="1"/>
        <end position="31"/>
    </location>
</feature>
<dbReference type="InterPro" id="IPR037682">
    <property type="entry name" value="TonB_C"/>
</dbReference>